<dbReference type="Gene3D" id="3.30.70.2610">
    <property type="match status" value="1"/>
</dbReference>
<evidence type="ECO:0000259" key="9">
    <source>
        <dbReference type="Pfam" id="PF18307"/>
    </source>
</evidence>
<dbReference type="GO" id="GO:0000439">
    <property type="term" value="C:transcription factor TFIIH core complex"/>
    <property type="evidence" value="ECO:0007669"/>
    <property type="project" value="InterPro"/>
</dbReference>
<reference evidence="11" key="1">
    <citation type="submission" date="2022-11" db="UniProtKB">
        <authorList>
            <consortium name="WormBaseParasite"/>
        </authorList>
    </citation>
    <scope>IDENTIFICATION</scope>
</reference>
<dbReference type="WBParaSite" id="PDA_v2.g29214.t1">
    <property type="protein sequence ID" value="PDA_v2.g29214.t1"/>
    <property type="gene ID" value="PDA_v2.g29214"/>
</dbReference>
<keyword evidence="3" id="KW-0227">DNA damage</keyword>
<dbReference type="PANTHER" id="PTHR13152:SF0">
    <property type="entry name" value="GENERAL TRANSCRIPTION FACTOR IIH SUBUNIT 4"/>
    <property type="match status" value="1"/>
</dbReference>
<sequence>MRSNSHPIAVDKFGTTGCVPQTVVDQINLWEVERSRCTHSPGVLYSNFAKRNEFLGALNYAKAKNILKWSSPQNRQLIMIQMAINHLNNGGQLRKSINNFNGNFSIRIFYVEFVINFFILMPDFFCFNLI</sequence>
<dbReference type="Pfam" id="PF18307">
    <property type="entry name" value="Tfb2_C"/>
    <property type="match status" value="1"/>
</dbReference>
<dbReference type="GO" id="GO:0001671">
    <property type="term" value="F:ATPase activator activity"/>
    <property type="evidence" value="ECO:0007669"/>
    <property type="project" value="InterPro"/>
</dbReference>
<accession>A0A914QBZ6</accession>
<evidence type="ECO:0000256" key="4">
    <source>
        <dbReference type="ARBA" id="ARBA00023015"/>
    </source>
</evidence>
<keyword evidence="7" id="KW-0539">Nucleus</keyword>
<evidence type="ECO:0000256" key="1">
    <source>
        <dbReference type="ARBA" id="ARBA00004123"/>
    </source>
</evidence>
<protein>
    <submittedName>
        <fullName evidence="11">Transcription factor Tfb2 C-terminal domain-containing protein</fullName>
    </submittedName>
</protein>
<keyword evidence="10" id="KW-1185">Reference proteome</keyword>
<dbReference type="GO" id="GO:0003690">
    <property type="term" value="F:double-stranded DNA binding"/>
    <property type="evidence" value="ECO:0007669"/>
    <property type="project" value="TreeGrafter"/>
</dbReference>
<feature type="domain" description="Transcription factor Tfb2 C-terminal" evidence="9">
    <location>
        <begin position="25"/>
        <end position="84"/>
    </location>
</feature>
<keyword evidence="8" id="KW-0472">Membrane</keyword>
<proteinExistence type="inferred from homology"/>
<evidence type="ECO:0000256" key="8">
    <source>
        <dbReference type="SAM" id="Phobius"/>
    </source>
</evidence>
<keyword evidence="4" id="KW-0805">Transcription regulation</keyword>
<dbReference type="GO" id="GO:0005675">
    <property type="term" value="C:transcription factor TFIIH holo complex"/>
    <property type="evidence" value="ECO:0007669"/>
    <property type="project" value="TreeGrafter"/>
</dbReference>
<comment type="subcellular location">
    <subcellularLocation>
        <location evidence="1">Nucleus</location>
    </subcellularLocation>
</comment>
<feature type="transmembrane region" description="Helical" evidence="8">
    <location>
        <begin position="104"/>
        <end position="125"/>
    </location>
</feature>
<evidence type="ECO:0000313" key="10">
    <source>
        <dbReference type="Proteomes" id="UP000887578"/>
    </source>
</evidence>
<keyword evidence="5" id="KW-0804">Transcription</keyword>
<evidence type="ECO:0000256" key="3">
    <source>
        <dbReference type="ARBA" id="ARBA00022763"/>
    </source>
</evidence>
<organism evidence="10 11">
    <name type="scientific">Panagrolaimus davidi</name>
    <dbReference type="NCBI Taxonomy" id="227884"/>
    <lineage>
        <taxon>Eukaryota</taxon>
        <taxon>Metazoa</taxon>
        <taxon>Ecdysozoa</taxon>
        <taxon>Nematoda</taxon>
        <taxon>Chromadorea</taxon>
        <taxon>Rhabditida</taxon>
        <taxon>Tylenchina</taxon>
        <taxon>Panagrolaimomorpha</taxon>
        <taxon>Panagrolaimoidea</taxon>
        <taxon>Panagrolaimidae</taxon>
        <taxon>Panagrolaimus</taxon>
    </lineage>
</organism>
<dbReference type="Proteomes" id="UP000887578">
    <property type="component" value="Unplaced"/>
</dbReference>
<dbReference type="GO" id="GO:0006289">
    <property type="term" value="P:nucleotide-excision repair"/>
    <property type="evidence" value="ECO:0007669"/>
    <property type="project" value="InterPro"/>
</dbReference>
<dbReference type="AlphaFoldDB" id="A0A914QBZ6"/>
<keyword evidence="8" id="KW-1133">Transmembrane helix</keyword>
<name>A0A914QBZ6_9BILA</name>
<evidence type="ECO:0000256" key="7">
    <source>
        <dbReference type="ARBA" id="ARBA00023242"/>
    </source>
</evidence>
<dbReference type="InterPro" id="IPR040662">
    <property type="entry name" value="Tfb2_C"/>
</dbReference>
<comment type="similarity">
    <text evidence="2">Belongs to the TFB2 family.</text>
</comment>
<keyword evidence="8" id="KW-0812">Transmembrane</keyword>
<dbReference type="PANTHER" id="PTHR13152">
    <property type="entry name" value="TFIIH, POLYPEPTIDE 4"/>
    <property type="match status" value="1"/>
</dbReference>
<evidence type="ECO:0000256" key="6">
    <source>
        <dbReference type="ARBA" id="ARBA00023204"/>
    </source>
</evidence>
<evidence type="ECO:0000256" key="5">
    <source>
        <dbReference type="ARBA" id="ARBA00023163"/>
    </source>
</evidence>
<evidence type="ECO:0000256" key="2">
    <source>
        <dbReference type="ARBA" id="ARBA00007132"/>
    </source>
</evidence>
<dbReference type="InterPro" id="IPR004598">
    <property type="entry name" value="TFIIH_p52/Tfb2"/>
</dbReference>
<keyword evidence="6" id="KW-0234">DNA repair</keyword>
<evidence type="ECO:0000313" key="11">
    <source>
        <dbReference type="WBParaSite" id="PDA_v2.g29214.t1"/>
    </source>
</evidence>